<name>Q9AY97_ORYSJ</name>
<reference evidence="3" key="1">
    <citation type="journal article" date="2005" name="Nature">
        <title>The map-based sequence of the rice genome.</title>
        <authorList>
            <consortium name="International rice genome sequencing project (IRGSP)"/>
            <person name="Matsumoto T."/>
            <person name="Wu J."/>
            <person name="Kanamori H."/>
            <person name="Katayose Y."/>
            <person name="Fujisawa M."/>
            <person name="Namiki N."/>
            <person name="Mizuno H."/>
            <person name="Yamamoto K."/>
            <person name="Antonio B.A."/>
            <person name="Baba T."/>
            <person name="Sakata K."/>
            <person name="Nagamura Y."/>
            <person name="Aoki H."/>
            <person name="Arikawa K."/>
            <person name="Arita K."/>
            <person name="Bito T."/>
            <person name="Chiden Y."/>
            <person name="Fujitsuka N."/>
            <person name="Fukunaka R."/>
            <person name="Hamada M."/>
            <person name="Harada C."/>
            <person name="Hayashi A."/>
            <person name="Hijishita S."/>
            <person name="Honda M."/>
            <person name="Hosokawa S."/>
            <person name="Ichikawa Y."/>
            <person name="Idonuma A."/>
            <person name="Iijima M."/>
            <person name="Ikeda M."/>
            <person name="Ikeno M."/>
            <person name="Ito K."/>
            <person name="Ito S."/>
            <person name="Ito T."/>
            <person name="Ito Y."/>
            <person name="Ito Y."/>
            <person name="Iwabuchi A."/>
            <person name="Kamiya K."/>
            <person name="Karasawa W."/>
            <person name="Kurita K."/>
            <person name="Katagiri S."/>
            <person name="Kikuta A."/>
            <person name="Kobayashi H."/>
            <person name="Kobayashi N."/>
            <person name="Machita K."/>
            <person name="Maehara T."/>
            <person name="Masukawa M."/>
            <person name="Mizubayashi T."/>
            <person name="Mukai Y."/>
            <person name="Nagasaki H."/>
            <person name="Nagata Y."/>
            <person name="Naito S."/>
            <person name="Nakashima M."/>
            <person name="Nakama Y."/>
            <person name="Nakamichi Y."/>
            <person name="Nakamura M."/>
            <person name="Meguro A."/>
            <person name="Negishi M."/>
            <person name="Ohta I."/>
            <person name="Ohta T."/>
            <person name="Okamoto M."/>
            <person name="Ono N."/>
            <person name="Saji S."/>
            <person name="Sakaguchi M."/>
            <person name="Sakai K."/>
            <person name="Shibata M."/>
            <person name="Shimokawa T."/>
            <person name="Song J."/>
            <person name="Takazaki Y."/>
            <person name="Terasawa K."/>
            <person name="Tsugane M."/>
            <person name="Tsuji K."/>
            <person name="Ueda S."/>
            <person name="Waki K."/>
            <person name="Yamagata H."/>
            <person name="Yamamoto M."/>
            <person name="Yamamoto S."/>
            <person name="Yamane H."/>
            <person name="Yoshiki S."/>
            <person name="Yoshihara R."/>
            <person name="Yukawa K."/>
            <person name="Zhong H."/>
            <person name="Yano M."/>
            <person name="Yuan Q."/>
            <person name="Ouyang S."/>
            <person name="Liu J."/>
            <person name="Jones K.M."/>
            <person name="Gansberger K."/>
            <person name="Moffat K."/>
            <person name="Hill J."/>
            <person name="Bera J."/>
            <person name="Fadrosh D."/>
            <person name="Jin S."/>
            <person name="Johri S."/>
            <person name="Kim M."/>
            <person name="Overton L."/>
            <person name="Reardon M."/>
            <person name="Tsitrin T."/>
            <person name="Vuong H."/>
            <person name="Weaver B."/>
            <person name="Ciecko A."/>
            <person name="Tallon L."/>
            <person name="Jackson J."/>
            <person name="Pai G."/>
            <person name="Aken S.V."/>
            <person name="Utterback T."/>
            <person name="Reidmuller S."/>
            <person name="Feldblyum T."/>
            <person name="Hsiao J."/>
            <person name="Zismann V."/>
            <person name="Iobst S."/>
            <person name="de Vazeille A.R."/>
            <person name="Buell C.R."/>
            <person name="Ying K."/>
            <person name="Li Y."/>
            <person name="Lu T."/>
            <person name="Huang Y."/>
            <person name="Zhao Q."/>
            <person name="Feng Q."/>
            <person name="Zhang L."/>
            <person name="Zhu J."/>
            <person name="Weng Q."/>
            <person name="Mu J."/>
            <person name="Lu Y."/>
            <person name="Fan D."/>
            <person name="Liu Y."/>
            <person name="Guan J."/>
            <person name="Zhang Y."/>
            <person name="Yu S."/>
            <person name="Liu X."/>
            <person name="Zhang Y."/>
            <person name="Hong G."/>
            <person name="Han B."/>
            <person name="Choisne N."/>
            <person name="Demange N."/>
            <person name="Orjeda G."/>
            <person name="Samain S."/>
            <person name="Cattolico L."/>
            <person name="Pelletier E."/>
            <person name="Couloux A."/>
            <person name="Segurens B."/>
            <person name="Wincker P."/>
            <person name="D'Hont A."/>
            <person name="Scarpelli C."/>
            <person name="Weissenbach J."/>
            <person name="Salanoubat M."/>
            <person name="Quetier F."/>
            <person name="Yu Y."/>
            <person name="Kim H.R."/>
            <person name="Rambo T."/>
            <person name="Currie J."/>
            <person name="Collura K."/>
            <person name="Luo M."/>
            <person name="Yang T."/>
            <person name="Ammiraju J.S.S."/>
            <person name="Engler F."/>
            <person name="Soderlund C."/>
            <person name="Wing R.A."/>
            <person name="Palmer L.E."/>
            <person name="de la Bastide M."/>
            <person name="Spiegel L."/>
            <person name="Nascimento L."/>
            <person name="Zutavern T."/>
            <person name="O'Shaughnessy A."/>
            <person name="Dike S."/>
            <person name="Dedhia N."/>
            <person name="Preston R."/>
            <person name="Balija V."/>
            <person name="McCombie W.R."/>
            <person name="Chow T."/>
            <person name="Chen H."/>
            <person name="Chung M."/>
            <person name="Chen C."/>
            <person name="Shaw J."/>
            <person name="Wu H."/>
            <person name="Hsiao K."/>
            <person name="Chao Y."/>
            <person name="Chu M."/>
            <person name="Cheng C."/>
            <person name="Hour A."/>
            <person name="Lee P."/>
            <person name="Lin S."/>
            <person name="Lin Y."/>
            <person name="Liou J."/>
            <person name="Liu S."/>
            <person name="Hsing Y."/>
            <person name="Raghuvanshi S."/>
            <person name="Mohanty A."/>
            <person name="Bharti A.K."/>
            <person name="Gaur A."/>
            <person name="Gupta V."/>
            <person name="Kumar D."/>
            <person name="Ravi V."/>
            <person name="Vij S."/>
            <person name="Kapur A."/>
            <person name="Khurana P."/>
            <person name="Khurana P."/>
            <person name="Khurana J.P."/>
            <person name="Tyagi A.K."/>
            <person name="Gaikwad K."/>
            <person name="Singh A."/>
            <person name="Dalal V."/>
            <person name="Srivastava S."/>
            <person name="Dixit A."/>
            <person name="Pal A.K."/>
            <person name="Ghazi I.A."/>
            <person name="Yadav M."/>
            <person name="Pandit A."/>
            <person name="Bhargava A."/>
            <person name="Sureshbabu K."/>
            <person name="Batra K."/>
            <person name="Sharma T.R."/>
            <person name="Mohapatra T."/>
            <person name="Singh N.K."/>
            <person name="Messing J."/>
            <person name="Nelson A.B."/>
            <person name="Fuks G."/>
            <person name="Kavchok S."/>
            <person name="Keizer G."/>
            <person name="Linton E."/>
            <person name="Llaca V."/>
            <person name="Song R."/>
            <person name="Tanyolac B."/>
            <person name="Young S."/>
            <person name="Ho-Il K."/>
            <person name="Hahn J.H."/>
            <person name="Sangsakoo G."/>
            <person name="Vanavichit A."/>
            <person name="de Mattos Luiz.A.T."/>
            <person name="Zimmer P.D."/>
            <person name="Malone G."/>
            <person name="Dellagostin O."/>
            <person name="de Oliveira A.C."/>
            <person name="Bevan M."/>
            <person name="Bancroft I."/>
            <person name="Minx P."/>
            <person name="Cordum H."/>
            <person name="Wilson R."/>
            <person name="Cheng Z."/>
            <person name="Jin W."/>
            <person name="Jiang J."/>
            <person name="Leong S.A."/>
            <person name="Iwama H."/>
            <person name="Gojobori T."/>
            <person name="Itoh T."/>
            <person name="Niimura Y."/>
            <person name="Fujii Y."/>
            <person name="Habara T."/>
            <person name="Sakai H."/>
            <person name="Sato Y."/>
            <person name="Wilson G."/>
            <person name="Kumar K."/>
            <person name="McCouch S."/>
            <person name="Juretic N."/>
            <person name="Hoen D."/>
            <person name="Wright S."/>
            <person name="Bruskiewich R."/>
            <person name="Bureau T."/>
            <person name="Miyao A."/>
            <person name="Hirochika H."/>
            <person name="Nishikawa T."/>
            <person name="Kadowaki K."/>
            <person name="Sugiura M."/>
            <person name="Burr B."/>
            <person name="Sasaki T."/>
        </authorList>
    </citation>
    <scope>NUCLEOTIDE SEQUENCE [LARGE SCALE GENOMIC DNA]</scope>
    <source>
        <strain evidence="3">cv. Nipponbare</strain>
    </source>
</reference>
<reference evidence="3" key="2">
    <citation type="journal article" date="2008" name="Nucleic Acids Res.">
        <title>The rice annotation project database (RAP-DB): 2008 update.</title>
        <authorList>
            <consortium name="The rice annotation project (RAP)"/>
        </authorList>
    </citation>
    <scope>GENOME REANNOTATION</scope>
    <source>
        <strain evidence="3">cv. Nipponbare</strain>
    </source>
</reference>
<organism evidence="2 3">
    <name type="scientific">Oryza sativa subsp. japonica</name>
    <name type="common">Rice</name>
    <dbReference type="NCBI Taxonomy" id="39947"/>
    <lineage>
        <taxon>Eukaryota</taxon>
        <taxon>Viridiplantae</taxon>
        <taxon>Streptophyta</taxon>
        <taxon>Embryophyta</taxon>
        <taxon>Tracheophyta</taxon>
        <taxon>Spermatophyta</taxon>
        <taxon>Magnoliopsida</taxon>
        <taxon>Liliopsida</taxon>
        <taxon>Poales</taxon>
        <taxon>Poaceae</taxon>
        <taxon>BOP clade</taxon>
        <taxon>Oryzoideae</taxon>
        <taxon>Oryzeae</taxon>
        <taxon>Oryzinae</taxon>
        <taxon>Oryza</taxon>
        <taxon>Oryza sativa</taxon>
    </lineage>
</organism>
<protein>
    <submittedName>
        <fullName evidence="2">Uncharacterized protein</fullName>
    </submittedName>
</protein>
<feature type="compositionally biased region" description="Low complexity" evidence="1">
    <location>
        <begin position="108"/>
        <end position="117"/>
    </location>
</feature>
<sequence>MARRRRRTTAGDDRWRGETVAAGAKAAAAAKDDGARAEGGGAHGREERKEERGFLTEAMTATGGRMTTATRAAGRSWVEMESSPACERSGASATIGDNQMVAEVRAGSVSATAATARRGGGSSGGDARPEMGSGSGARVWRGESGTAVAHGK</sequence>
<feature type="compositionally biased region" description="Basic and acidic residues" evidence="1">
    <location>
        <begin position="43"/>
        <end position="53"/>
    </location>
</feature>
<dbReference type="EMBL" id="AC084319">
    <property type="protein sequence ID" value="AAG59663.1"/>
    <property type="molecule type" value="Genomic_DNA"/>
</dbReference>
<feature type="region of interest" description="Disordered" evidence="1">
    <location>
        <begin position="108"/>
        <end position="152"/>
    </location>
</feature>
<evidence type="ECO:0000313" key="3">
    <source>
        <dbReference type="Proteomes" id="UP000000763"/>
    </source>
</evidence>
<dbReference type="Proteomes" id="UP000000763">
    <property type="component" value="Chromosome 3"/>
</dbReference>
<feature type="region of interest" description="Disordered" evidence="1">
    <location>
        <begin position="1"/>
        <end position="53"/>
    </location>
</feature>
<proteinExistence type="predicted"/>
<gene>
    <name evidence="2" type="primary">OSJNBa0004B24.10</name>
</gene>
<dbReference type="AlphaFoldDB" id="Q9AY97"/>
<evidence type="ECO:0000256" key="1">
    <source>
        <dbReference type="SAM" id="MobiDB-lite"/>
    </source>
</evidence>
<accession>Q9AY97</accession>
<evidence type="ECO:0000313" key="2">
    <source>
        <dbReference type="EMBL" id="AAG59663.1"/>
    </source>
</evidence>